<keyword evidence="7" id="KW-1185">Reference proteome</keyword>
<keyword evidence="5" id="KW-0411">Iron-sulfur</keyword>
<evidence type="ECO:0000313" key="6">
    <source>
        <dbReference type="EMBL" id="MEB3102091.1"/>
    </source>
</evidence>
<dbReference type="PANTHER" id="PTHR43498:SF1">
    <property type="entry name" value="COB--COM HETERODISULFIDE REDUCTASE IRON-SULFUR SUBUNIT A"/>
    <property type="match status" value="1"/>
</dbReference>
<sequence>MPFEIIHDVIHPSTLKKFSMFPVANAGTPNYDIIVYGADPEGIAAAVSAARNGASTLLIEPHSRLGGLFTLGEMNILDLSKDIHGVYTSAGIFREWHQMVGGGQVFEIHDAEQAFRQLIQREPNITLLLNSKIIKAIKQGDMLESVVVRHAGRDETFQAKRFIDATPDADLSVMSGVPYFLGQADMGTPGRFMAVTMMMHFSHVNWDGIRHTAKSHKFGRAIVRSTYAYGFSGILRSYHPQQANTMVRGLNIARMKDQSVYINALQLFGVNGLDDHSKAEAIIRGERETQSFLKFLRKQFPGFEHVQIAGYPQELYIRETRHIRSLYQLPITDLWKNKDQWDSIGIASYAVDMQATAPGETGHVVVQPKQYAIPFRSLIPLKANNLLVVGRSSGFTSQAAGSARVVPTGMVCGEAAGAAAAMSITLSESFPSLSKNVNNVELLQRQLQKQGALLYHFRMNYPYERAWYLKAILTLLPYGVISTDYSDHLDFPKIMKAKTFEKLLAEVVLKYHPDTYYRLARHLDLWSAAMQTSTSQTITRDQAIEIEERFSGLKTISNPWQEAVHAGEVDPSLRLRLRDNHKLTGEEGYALVADYLQYLQLQKSGH</sequence>
<keyword evidence="4" id="KW-0408">Iron</keyword>
<name>A0ABU5ZK99_9BACL</name>
<evidence type="ECO:0000256" key="3">
    <source>
        <dbReference type="ARBA" id="ARBA00023002"/>
    </source>
</evidence>
<evidence type="ECO:0000256" key="1">
    <source>
        <dbReference type="ARBA" id="ARBA00022485"/>
    </source>
</evidence>
<evidence type="ECO:0000256" key="2">
    <source>
        <dbReference type="ARBA" id="ARBA00022723"/>
    </source>
</evidence>
<keyword evidence="3" id="KW-0560">Oxidoreductase</keyword>
<gene>
    <name evidence="6" type="ORF">VF724_10490</name>
</gene>
<reference evidence="6" key="1">
    <citation type="submission" date="2023-12" db="EMBL/GenBank/DDBJ databases">
        <title>Fervidustalea candida gen. nov., sp. nov., a novel member of the family Paenibacillaceae isolated from a geothermal area.</title>
        <authorList>
            <person name="Li W.-J."/>
            <person name="Jiao J.-Y."/>
            <person name="Chen Y."/>
        </authorList>
    </citation>
    <scope>NUCLEOTIDE SEQUENCE</scope>
    <source>
        <strain evidence="6">SYSU GA230002</strain>
    </source>
</reference>
<evidence type="ECO:0000256" key="4">
    <source>
        <dbReference type="ARBA" id="ARBA00023004"/>
    </source>
</evidence>
<dbReference type="Proteomes" id="UP001310386">
    <property type="component" value="Unassembled WGS sequence"/>
</dbReference>
<organism evidence="6 7">
    <name type="scientific">Ferviditalea candida</name>
    <dbReference type="NCBI Taxonomy" id="3108399"/>
    <lineage>
        <taxon>Bacteria</taxon>
        <taxon>Bacillati</taxon>
        <taxon>Bacillota</taxon>
        <taxon>Bacilli</taxon>
        <taxon>Bacillales</taxon>
        <taxon>Paenibacillaceae</taxon>
        <taxon>Ferviditalea</taxon>
    </lineage>
</organism>
<evidence type="ECO:0000256" key="5">
    <source>
        <dbReference type="ARBA" id="ARBA00023014"/>
    </source>
</evidence>
<protein>
    <submittedName>
        <fullName evidence="6">FAD-dependent oxidoreductase</fullName>
    </submittedName>
</protein>
<dbReference type="InterPro" id="IPR039650">
    <property type="entry name" value="HdrA-like"/>
</dbReference>
<accession>A0ABU5ZK99</accession>
<dbReference type="Gene3D" id="3.50.50.60">
    <property type="entry name" value="FAD/NAD(P)-binding domain"/>
    <property type="match status" value="1"/>
</dbReference>
<dbReference type="InterPro" id="IPR036188">
    <property type="entry name" value="FAD/NAD-bd_sf"/>
</dbReference>
<dbReference type="SUPFAM" id="SSF51905">
    <property type="entry name" value="FAD/NAD(P)-binding domain"/>
    <property type="match status" value="1"/>
</dbReference>
<dbReference type="Pfam" id="PF12831">
    <property type="entry name" value="FAD_oxidored"/>
    <property type="match status" value="1"/>
</dbReference>
<proteinExistence type="predicted"/>
<dbReference type="EMBL" id="JAYJLD010000013">
    <property type="protein sequence ID" value="MEB3102091.1"/>
    <property type="molecule type" value="Genomic_DNA"/>
</dbReference>
<dbReference type="PANTHER" id="PTHR43498">
    <property type="entry name" value="FERREDOXIN:COB-COM HETERODISULFIDE REDUCTASE SUBUNIT A"/>
    <property type="match status" value="1"/>
</dbReference>
<keyword evidence="1" id="KW-0004">4Fe-4S</keyword>
<comment type="caution">
    <text evidence="6">The sequence shown here is derived from an EMBL/GenBank/DDBJ whole genome shotgun (WGS) entry which is preliminary data.</text>
</comment>
<evidence type="ECO:0000313" key="7">
    <source>
        <dbReference type="Proteomes" id="UP001310386"/>
    </source>
</evidence>
<keyword evidence="2" id="KW-0479">Metal-binding</keyword>
<dbReference type="RefSeq" id="WP_371754256.1">
    <property type="nucleotide sequence ID" value="NZ_JAYJLD010000013.1"/>
</dbReference>